<reference evidence="7 8" key="1">
    <citation type="journal article" date="2014" name="Int. J. Syst. Evol. Microbiol.">
        <title>Sneathiella chungangensis sp. nov., isolated from a marine sand, and emended description of the genus Sneathiella.</title>
        <authorList>
            <person name="Siamphan C."/>
            <person name="Kim H."/>
            <person name="Lee J.S."/>
            <person name="Kim W."/>
        </authorList>
    </citation>
    <scope>NUCLEOTIDE SEQUENCE [LARGE SCALE GENOMIC DNA]</scope>
    <source>
        <strain evidence="7 8">KCTC 32476</strain>
    </source>
</reference>
<dbReference type="EMBL" id="WTVA01000014">
    <property type="protein sequence ID" value="MZR23204.1"/>
    <property type="molecule type" value="Genomic_DNA"/>
</dbReference>
<feature type="transmembrane region" description="Helical" evidence="6">
    <location>
        <begin position="95"/>
        <end position="116"/>
    </location>
</feature>
<evidence type="ECO:0000256" key="3">
    <source>
        <dbReference type="ARBA" id="ARBA00022692"/>
    </source>
</evidence>
<protein>
    <submittedName>
        <fullName evidence="7">Branched-chain amino acid ABC transporter permease</fullName>
    </submittedName>
</protein>
<proteinExistence type="predicted"/>
<evidence type="ECO:0000256" key="4">
    <source>
        <dbReference type="ARBA" id="ARBA00022989"/>
    </source>
</evidence>
<sequence>MINSLFSKDLPRSRIVTCTLLLLLMAMLVAPIAIGGLTIMSVFVKVAIFVVLVGSFDLLLGYTGMISFAHTMYFGIGAYGTGIALKSMGASWEAIAIGFLSAALLSFVIAVAVGLFSMRTKTIFFAMITLAVANAFAVLVNQFYTITGGHDGLIFQIPRILKPAFVIIPRDVFGVPINGTTLSYYGILLISGLLFLLMLRIVNSPFGRVLQAIRENELRAEALGFNVLGHRVVVSCIAAVLACVAGALNALWLRFVGPEVTLDLQVMLDVLLIVVIGGMGTLYGAVIGAGVFVLAETYLQSAIAYIAPMIQETPMLSVIIHPDRWVFWLGILFVVSVYYFPEGIVGRLRNRAIKRAATKKWMRW</sequence>
<dbReference type="CDD" id="cd06581">
    <property type="entry name" value="TM_PBP1_LivM_like"/>
    <property type="match status" value="1"/>
</dbReference>
<evidence type="ECO:0000256" key="6">
    <source>
        <dbReference type="SAM" id="Phobius"/>
    </source>
</evidence>
<feature type="transmembrane region" description="Helical" evidence="6">
    <location>
        <begin position="15"/>
        <end position="34"/>
    </location>
</feature>
<keyword evidence="5 6" id="KW-0472">Membrane</keyword>
<evidence type="ECO:0000256" key="2">
    <source>
        <dbReference type="ARBA" id="ARBA00022475"/>
    </source>
</evidence>
<keyword evidence="4 6" id="KW-1133">Transmembrane helix</keyword>
<dbReference type="AlphaFoldDB" id="A0A845MJT2"/>
<feature type="transmembrane region" description="Helical" evidence="6">
    <location>
        <begin position="302"/>
        <end position="320"/>
    </location>
</feature>
<accession>A0A845MJT2</accession>
<feature type="transmembrane region" description="Helical" evidence="6">
    <location>
        <begin position="123"/>
        <end position="144"/>
    </location>
</feature>
<keyword evidence="2" id="KW-1003">Cell membrane</keyword>
<feature type="transmembrane region" description="Helical" evidence="6">
    <location>
        <begin position="40"/>
        <end position="60"/>
    </location>
</feature>
<keyword evidence="3 6" id="KW-0812">Transmembrane</keyword>
<feature type="transmembrane region" description="Helical" evidence="6">
    <location>
        <begin position="270"/>
        <end position="295"/>
    </location>
</feature>
<dbReference type="Proteomes" id="UP000445696">
    <property type="component" value="Unassembled WGS sequence"/>
</dbReference>
<dbReference type="PANTHER" id="PTHR30482">
    <property type="entry name" value="HIGH-AFFINITY BRANCHED-CHAIN AMINO ACID TRANSPORT SYSTEM PERMEASE"/>
    <property type="match status" value="1"/>
</dbReference>
<dbReference type="Pfam" id="PF02653">
    <property type="entry name" value="BPD_transp_2"/>
    <property type="match status" value="1"/>
</dbReference>
<dbReference type="RefSeq" id="WP_161339669.1">
    <property type="nucleotide sequence ID" value="NZ_JBHSDG010000003.1"/>
</dbReference>
<feature type="transmembrane region" description="Helical" evidence="6">
    <location>
        <begin position="223"/>
        <end position="250"/>
    </location>
</feature>
<dbReference type="PANTHER" id="PTHR30482:SF17">
    <property type="entry name" value="ABC TRANSPORTER ATP-BINDING PROTEIN"/>
    <property type="match status" value="1"/>
</dbReference>
<comment type="subcellular location">
    <subcellularLocation>
        <location evidence="1">Cell membrane</location>
        <topology evidence="1">Multi-pass membrane protein</topology>
    </subcellularLocation>
</comment>
<evidence type="ECO:0000313" key="7">
    <source>
        <dbReference type="EMBL" id="MZR23204.1"/>
    </source>
</evidence>
<evidence type="ECO:0000256" key="5">
    <source>
        <dbReference type="ARBA" id="ARBA00023136"/>
    </source>
</evidence>
<name>A0A845MJT2_9PROT</name>
<gene>
    <name evidence="7" type="ORF">GQF03_12780</name>
</gene>
<dbReference type="GO" id="GO:0015658">
    <property type="term" value="F:branched-chain amino acid transmembrane transporter activity"/>
    <property type="evidence" value="ECO:0007669"/>
    <property type="project" value="InterPro"/>
</dbReference>
<dbReference type="InterPro" id="IPR001851">
    <property type="entry name" value="ABC_transp_permease"/>
</dbReference>
<organism evidence="7 8">
    <name type="scientific">Sneathiella chungangensis</name>
    <dbReference type="NCBI Taxonomy" id="1418234"/>
    <lineage>
        <taxon>Bacteria</taxon>
        <taxon>Pseudomonadati</taxon>
        <taxon>Pseudomonadota</taxon>
        <taxon>Alphaproteobacteria</taxon>
        <taxon>Sneathiellales</taxon>
        <taxon>Sneathiellaceae</taxon>
        <taxon>Sneathiella</taxon>
    </lineage>
</organism>
<evidence type="ECO:0000256" key="1">
    <source>
        <dbReference type="ARBA" id="ARBA00004651"/>
    </source>
</evidence>
<dbReference type="InterPro" id="IPR043428">
    <property type="entry name" value="LivM-like"/>
</dbReference>
<comment type="caution">
    <text evidence="7">The sequence shown here is derived from an EMBL/GenBank/DDBJ whole genome shotgun (WGS) entry which is preliminary data.</text>
</comment>
<dbReference type="OrthoDB" id="9804361at2"/>
<feature type="transmembrane region" description="Helical" evidence="6">
    <location>
        <begin position="326"/>
        <end position="345"/>
    </location>
</feature>
<keyword evidence="8" id="KW-1185">Reference proteome</keyword>
<feature type="transmembrane region" description="Helical" evidence="6">
    <location>
        <begin position="182"/>
        <end position="202"/>
    </location>
</feature>
<dbReference type="GO" id="GO:0005886">
    <property type="term" value="C:plasma membrane"/>
    <property type="evidence" value="ECO:0007669"/>
    <property type="project" value="UniProtKB-SubCell"/>
</dbReference>
<evidence type="ECO:0000313" key="8">
    <source>
        <dbReference type="Proteomes" id="UP000445696"/>
    </source>
</evidence>